<accession>A0A9R1UGL4</accession>
<feature type="compositionally biased region" description="Low complexity" evidence="7">
    <location>
        <begin position="960"/>
        <end position="970"/>
    </location>
</feature>
<dbReference type="PROSITE" id="PS01359">
    <property type="entry name" value="ZF_PHD_1"/>
    <property type="match status" value="1"/>
</dbReference>
<dbReference type="InterPro" id="IPR016181">
    <property type="entry name" value="Acyl_CoA_acyltransferase"/>
</dbReference>
<dbReference type="InterPro" id="IPR011011">
    <property type="entry name" value="Znf_FYVE_PHD"/>
</dbReference>
<sequence>MKEVGRSKQSGTRVKKKSSSGCLVIKKKVADTVGGVSGFSDSSSRNLSRSSKVKKRRRVVESDSESSDYSSETTHKLRKRSGVYKEFETEKRASSGLDVFEFDEYDGFEDVRTRKDANGGKHRWNSYRQSGDQMESGNGGSRPTHEARTISPLEMDDDDDDFDLPLSVLSKKYRSSSDQPIRLQGENGVLNVMVNHNKQMSRSCDKKEAKARVHHKKKLDKNGDHRDAGDGHSSSSEDTRKSKEKGGMKSPTPMVLKSSKEVTESDTVTQSKSNSRVETVKKLKNVKKVKEKKNMVKHGSGTEKQILREKIKNMLLGAGWTIDYRPRKNRNYLDAIYTNPDGTAYWSIIKAYEVLQKEEEDNAEDSDNFTPLPVEILGKLARQTQKKTERELKTKRKDEGNSRNAKRAMEDTDSDYEDEMNSHGRRKSRCTLLVRDTNKVLENDGISPYSGKRTILAWLIDSGVVDVSEHVEYMNARRTRILQKGRITKDGIHCGCCSKVVTVVKFQQHSGSKLCNPFPNMFLESGKSLMQCQIDAWNKLGELEQKGFYIVDVDGDDPNDDTCSVCGDGGDLICCDGCPSTFHQSCLDIQMLPEGDWLCPNCSCKYCEMAAGNCTKDGGIGITDASLHTCCLCYKKYHESCRPGIDVKPHEPNSLDLSFCGHKCHEVYIPLRKLIGVKHELDSGFSWSLIHRSDSDSLTDGERMECNSMLAVAMSLMDECFLPFTDKRSGINLIRNVVFNCGSNLSRLNYSGFYTAILEREEEVVCAASIRFHGTQLAEMPFIGTRHIYRRQGMCRRLLSAIESALSALQVDKLIIPAVAEHMNTWTDVFGFRALEESHKQELKSMNMLVFPRTDMLQKPLLKQTIPQGKKSLVLEVDGFSALSKKPELISANVAELIDKNKNGTRDSGFQESGVPMDDTSKETLPINPPVKDESPCEPELQLQGKESDSSSKVNEIDVQNQNQNGNGTNPLPDPSHNDIPCESLSHKLQHSGNESASKIDGIAVQNGNGTNPKEGSCGSERNRKEKERVIPDLIVGNNTADADSALSKNVVELGITDSSIQEVGVFLDLDATASKEIHPISSPVKDEPQHQLLVKESDSNSKTSIETNSHVHHPIQPSNKESFSSMDVQTQGNNTIELDDHSPNVAEFTLSDKTAIIDSGSQESVVSLDDGCSLDTGKVNSPVKDEPEPQQPGKELDSIHSHSDSKVHEVDVQNGNRTNPKEGSCGSEMNRKENEKERGTLGAVSNSEATNINTNDWSGVHYSVISTPSMEVDDCSATSFSIKQEIDDKTAITDSGSQECGVLFDDTDTKTTDSGSHDNIVSSEIPDKITAAPSSEPELQLPGMESVSILSHSHSESKANEIATHNDSETDPKADEGSGLKLISSTVEELSDDTTITNSGSPIKDDEDDTLVSVSELVKTDDAHFDCNVEEHTYTYTQIPPVKITKDSAGEPTLQLPGKDSDEVAVQNGNPLPTQLHDDDAILSVSNKESFSFANNSYDMVKNGSKKSGVPLDDGCSLHASIIYTPGKGSQLQLPGKESDEIDVQNGNPRVHEQVPAASFSEPKLQLPGKESYSNSNDALNGHGDGHEPKLQQPGKESHSHSDSKVDEIDVPNGHGTNSLPLPGDVHAPPIPSDIPCQFHQLLLAAPTSNKHPGNDSDSHSDSKVGHGNPEKEIVKDTSQFFQGKEDSYESQMNRKENERGEFLEHFLIPKPETI</sequence>
<keyword evidence="3 6" id="KW-0863">Zinc-finger</keyword>
<feature type="compositionally biased region" description="Basic and acidic residues" evidence="7">
    <location>
        <begin position="220"/>
        <end position="247"/>
    </location>
</feature>
<feature type="region of interest" description="Disordered" evidence="7">
    <location>
        <begin position="34"/>
        <end position="93"/>
    </location>
</feature>
<dbReference type="Pfam" id="PF16135">
    <property type="entry name" value="TDBD"/>
    <property type="match status" value="1"/>
</dbReference>
<feature type="compositionally biased region" description="Basic and acidic residues" evidence="7">
    <location>
        <begin position="386"/>
        <end position="401"/>
    </location>
</feature>
<feature type="region of interest" description="Disordered" evidence="7">
    <location>
        <begin position="902"/>
        <end position="1026"/>
    </location>
</feature>
<dbReference type="InterPro" id="IPR032308">
    <property type="entry name" value="TDBD"/>
</dbReference>
<evidence type="ECO:0000256" key="2">
    <source>
        <dbReference type="ARBA" id="ARBA00022723"/>
    </source>
</evidence>
<feature type="compositionally biased region" description="Polar residues" evidence="7">
    <location>
        <begin position="1117"/>
        <end position="1129"/>
    </location>
</feature>
<gene>
    <name evidence="9" type="ORF">LSAT_V11C900488710</name>
</gene>
<keyword evidence="5" id="KW-0539">Nucleus</keyword>
<dbReference type="SUPFAM" id="SSF57903">
    <property type="entry name" value="FYVE/PHD zinc finger"/>
    <property type="match status" value="1"/>
</dbReference>
<feature type="region of interest" description="Disordered" evidence="7">
    <location>
        <begin position="112"/>
        <end position="279"/>
    </location>
</feature>
<evidence type="ECO:0000256" key="6">
    <source>
        <dbReference type="PROSITE-ProRule" id="PRU00146"/>
    </source>
</evidence>
<comment type="subcellular location">
    <subcellularLocation>
        <location evidence="1">Nucleus</location>
    </subcellularLocation>
</comment>
<comment type="caution">
    <text evidence="9">The sequence shown here is derived from an EMBL/GenBank/DDBJ whole genome shotgun (WGS) entry which is preliminary data.</text>
</comment>
<dbReference type="Pfam" id="PF00628">
    <property type="entry name" value="PHD"/>
    <property type="match status" value="1"/>
</dbReference>
<feature type="region of interest" description="Disordered" evidence="7">
    <location>
        <begin position="380"/>
        <end position="423"/>
    </location>
</feature>
<evidence type="ECO:0000256" key="7">
    <source>
        <dbReference type="SAM" id="MobiDB-lite"/>
    </source>
</evidence>
<feature type="domain" description="PHD-type" evidence="8">
    <location>
        <begin position="560"/>
        <end position="605"/>
    </location>
</feature>
<feature type="compositionally biased region" description="Basic and acidic residues" evidence="7">
    <location>
        <begin position="1230"/>
        <end position="1240"/>
    </location>
</feature>
<proteinExistence type="predicted"/>
<reference evidence="9 10" key="1">
    <citation type="journal article" date="2017" name="Nat. Commun.">
        <title>Genome assembly with in vitro proximity ligation data and whole-genome triplication in lettuce.</title>
        <authorList>
            <person name="Reyes-Chin-Wo S."/>
            <person name="Wang Z."/>
            <person name="Yang X."/>
            <person name="Kozik A."/>
            <person name="Arikit S."/>
            <person name="Song C."/>
            <person name="Xia L."/>
            <person name="Froenicke L."/>
            <person name="Lavelle D.O."/>
            <person name="Truco M.J."/>
            <person name="Xia R."/>
            <person name="Zhu S."/>
            <person name="Xu C."/>
            <person name="Xu H."/>
            <person name="Xu X."/>
            <person name="Cox K."/>
            <person name="Korf I."/>
            <person name="Meyers B.C."/>
            <person name="Michelmore R.W."/>
        </authorList>
    </citation>
    <scope>NUCLEOTIDE SEQUENCE [LARGE SCALE GENOMIC DNA]</scope>
    <source>
        <strain evidence="10">cv. Salinas</strain>
        <tissue evidence="9">Seedlings</tissue>
    </source>
</reference>
<dbReference type="InterPro" id="IPR054292">
    <property type="entry name" value="DUF7028"/>
</dbReference>
<evidence type="ECO:0000256" key="4">
    <source>
        <dbReference type="ARBA" id="ARBA00022833"/>
    </source>
</evidence>
<feature type="compositionally biased region" description="Polar residues" evidence="7">
    <location>
        <begin position="1244"/>
        <end position="1254"/>
    </location>
</feature>
<feature type="compositionally biased region" description="Basic and acidic residues" evidence="7">
    <location>
        <begin position="1654"/>
        <end position="1677"/>
    </location>
</feature>
<feature type="compositionally biased region" description="Basic and acidic residues" evidence="7">
    <location>
        <begin position="1354"/>
        <end position="1379"/>
    </location>
</feature>
<feature type="region of interest" description="Disordered" evidence="7">
    <location>
        <begin position="1561"/>
        <end position="1635"/>
    </location>
</feature>
<keyword evidence="2" id="KW-0479">Metal-binding</keyword>
<name>A0A9R1UGL4_LACSA</name>
<dbReference type="GO" id="GO:0005634">
    <property type="term" value="C:nucleus"/>
    <property type="evidence" value="ECO:0007669"/>
    <property type="project" value="UniProtKB-SubCell"/>
</dbReference>
<dbReference type="InterPro" id="IPR001965">
    <property type="entry name" value="Znf_PHD"/>
</dbReference>
<evidence type="ECO:0000256" key="5">
    <source>
        <dbReference type="ARBA" id="ARBA00023242"/>
    </source>
</evidence>
<evidence type="ECO:0000259" key="8">
    <source>
        <dbReference type="PROSITE" id="PS50016"/>
    </source>
</evidence>
<feature type="compositionally biased region" description="Polar residues" evidence="7">
    <location>
        <begin position="126"/>
        <end position="136"/>
    </location>
</feature>
<dbReference type="InterPro" id="IPR019786">
    <property type="entry name" value="Zinc_finger_PHD-type_CS"/>
</dbReference>
<dbReference type="PANTHER" id="PTHR46508:SF3">
    <property type="entry name" value="ACYL-COA N-ACYLTRANSFERASE WITH RING_FYVE_PHD-TYPE ZINC FINGER PROTEIN"/>
    <property type="match status" value="1"/>
</dbReference>
<feature type="compositionally biased region" description="Basic and acidic residues" evidence="7">
    <location>
        <begin position="83"/>
        <end position="93"/>
    </location>
</feature>
<dbReference type="Gene3D" id="3.30.40.10">
    <property type="entry name" value="Zinc/RING finger domain, C3HC4 (zinc finger)"/>
    <property type="match status" value="1"/>
</dbReference>
<dbReference type="SUPFAM" id="SSF55729">
    <property type="entry name" value="Acyl-CoA N-acyltransferases (Nat)"/>
    <property type="match status" value="1"/>
</dbReference>
<dbReference type="Pfam" id="PF23209">
    <property type="entry name" value="IDM1_C"/>
    <property type="match status" value="1"/>
</dbReference>
<dbReference type="InterPro" id="IPR056511">
    <property type="entry name" value="IDM1_C"/>
</dbReference>
<feature type="region of interest" description="Disordered" evidence="7">
    <location>
        <begin position="1167"/>
        <end position="1254"/>
    </location>
</feature>
<evidence type="ECO:0000313" key="9">
    <source>
        <dbReference type="EMBL" id="KAJ0186660.1"/>
    </source>
</evidence>
<dbReference type="PANTHER" id="PTHR46508">
    <property type="entry name" value="PHD FINGER FAMILY PROTEIN"/>
    <property type="match status" value="1"/>
</dbReference>
<evidence type="ECO:0000256" key="1">
    <source>
        <dbReference type="ARBA" id="ARBA00004123"/>
    </source>
</evidence>
<feature type="compositionally biased region" description="Basic and acidic residues" evidence="7">
    <location>
        <begin position="1195"/>
        <end position="1212"/>
    </location>
</feature>
<feature type="compositionally biased region" description="Basic and acidic residues" evidence="7">
    <location>
        <begin position="1685"/>
        <end position="1706"/>
    </location>
</feature>
<feature type="compositionally biased region" description="Acidic residues" evidence="7">
    <location>
        <begin position="154"/>
        <end position="163"/>
    </location>
</feature>
<dbReference type="PROSITE" id="PS50016">
    <property type="entry name" value="ZF_PHD_2"/>
    <property type="match status" value="1"/>
</dbReference>
<feature type="region of interest" description="Disordered" evidence="7">
    <location>
        <begin position="1648"/>
        <end position="1716"/>
    </location>
</feature>
<feature type="compositionally biased region" description="Polar residues" evidence="7">
    <location>
        <begin position="265"/>
        <end position="276"/>
    </location>
</feature>
<dbReference type="EMBL" id="NBSK02000009">
    <property type="protein sequence ID" value="KAJ0186660.1"/>
    <property type="molecule type" value="Genomic_DNA"/>
</dbReference>
<keyword evidence="10" id="KW-1185">Reference proteome</keyword>
<dbReference type="InterPro" id="IPR019787">
    <property type="entry name" value="Znf_PHD-finger"/>
</dbReference>
<organism evidence="9 10">
    <name type="scientific">Lactuca sativa</name>
    <name type="common">Garden lettuce</name>
    <dbReference type="NCBI Taxonomy" id="4236"/>
    <lineage>
        <taxon>Eukaryota</taxon>
        <taxon>Viridiplantae</taxon>
        <taxon>Streptophyta</taxon>
        <taxon>Embryophyta</taxon>
        <taxon>Tracheophyta</taxon>
        <taxon>Spermatophyta</taxon>
        <taxon>Magnoliopsida</taxon>
        <taxon>eudicotyledons</taxon>
        <taxon>Gunneridae</taxon>
        <taxon>Pentapetalae</taxon>
        <taxon>asterids</taxon>
        <taxon>campanulids</taxon>
        <taxon>Asterales</taxon>
        <taxon>Asteraceae</taxon>
        <taxon>Cichorioideae</taxon>
        <taxon>Cichorieae</taxon>
        <taxon>Lactucinae</taxon>
        <taxon>Lactuca</taxon>
    </lineage>
</organism>
<dbReference type="Proteomes" id="UP000235145">
    <property type="component" value="Unassembled WGS sequence"/>
</dbReference>
<protein>
    <recommendedName>
        <fullName evidence="8">PHD-type domain-containing protein</fullName>
    </recommendedName>
</protein>
<feature type="region of interest" description="Disordered" evidence="7">
    <location>
        <begin position="1351"/>
        <end position="1379"/>
    </location>
</feature>
<dbReference type="Pfam" id="PF22970">
    <property type="entry name" value="DUF7028"/>
    <property type="match status" value="1"/>
</dbReference>
<feature type="region of interest" description="Disordered" evidence="7">
    <location>
        <begin position="1"/>
        <end position="20"/>
    </location>
</feature>
<feature type="compositionally biased region" description="Low complexity" evidence="7">
    <location>
        <begin position="38"/>
        <end position="50"/>
    </location>
</feature>
<dbReference type="InterPro" id="IPR013083">
    <property type="entry name" value="Znf_RING/FYVE/PHD"/>
</dbReference>
<evidence type="ECO:0000313" key="10">
    <source>
        <dbReference type="Proteomes" id="UP000235145"/>
    </source>
</evidence>
<feature type="region of interest" description="Disordered" evidence="7">
    <location>
        <begin position="1097"/>
        <end position="1129"/>
    </location>
</feature>
<keyword evidence="4" id="KW-0862">Zinc</keyword>
<dbReference type="SMART" id="SM00249">
    <property type="entry name" value="PHD"/>
    <property type="match status" value="1"/>
</dbReference>
<evidence type="ECO:0000256" key="3">
    <source>
        <dbReference type="ARBA" id="ARBA00022771"/>
    </source>
</evidence>
<dbReference type="GO" id="GO:0008270">
    <property type="term" value="F:zinc ion binding"/>
    <property type="evidence" value="ECO:0007669"/>
    <property type="project" value="UniProtKB-KW"/>
</dbReference>
<feature type="compositionally biased region" description="Basic and acidic residues" evidence="7">
    <location>
        <begin position="1585"/>
        <end position="1609"/>
    </location>
</feature>
<dbReference type="CDD" id="cd15532">
    <property type="entry name" value="PHD2_CHD_II"/>
    <property type="match status" value="1"/>
</dbReference>